<feature type="transmembrane region" description="Helical" evidence="1">
    <location>
        <begin position="424"/>
        <end position="448"/>
    </location>
</feature>
<feature type="transmembrane region" description="Helical" evidence="1">
    <location>
        <begin position="705"/>
        <end position="725"/>
    </location>
</feature>
<evidence type="ECO:0000313" key="3">
    <source>
        <dbReference type="EMBL" id="MFB9907605.1"/>
    </source>
</evidence>
<dbReference type="Proteomes" id="UP001589693">
    <property type="component" value="Unassembled WGS sequence"/>
</dbReference>
<sequence>MRLLPRLFLGALVSAGVTTVLAIAVNVVTSESVPPPFDVVKPYAFPVMIALWLLTAVLMAAQESPRQRARRLEELLVEPEKLARTVTALRGRLERHLRLRVHEQRLFPDLPGMPQAWRSLDGSAGRTRLATGPSGTSEPREYVRTFEAVSSRRLVVCGPEGTGKTDWLHTFALGMVSGDRATEAVPVLLELSQWPRNWDFSRWVRHSLAKLVPELGSRERGAAADGDPVIALLRSNRFVLLLDGLDEVAPRRRAELLATLNEELWLGMPAVMTSRTEVYLETTSPLRDAAVLVLEPLPPDGVEAWLRKVFPANGFSRWQPVVRALRRPGTPVAEALSTPLMVTLAAKVFQANDPGELTTLPDRNSITRRLLGGFVPVAYGRGGNRWPLRKARAWLEFLATRITRDEPRGIAWWRLYSFVPRWQFAVLLGAFVGLCAGVAAAHTVGLAVGPVPLEPVAYHFGDFFTSPWLALQSALENTVRSLGGGATPSAVVSAVVIGSVIGAATAAWNSVSLLSYQDSLWWQRMSWVFSPAPASRRVRAVVRDAAFRVACGLVAGSAVGAVSAAVTGMSVVFGDGTSEVFLLAMEVGAVSGAAMGVIASLWRTPLGRWGHPAPDAPTTVNLREHLPRPTRIVVTAGVGFAVGAGIALLAGRHPTLFGAAGAAMALTLLLLVAADDITESGAATSATSWSADRADASRIVLRGDIVASVIRAGAAMVLALPVLLSVGTVDYSRSLVITVMCGVLFVAIREVCVRPWSWCLVATTALAVRRRLPWRVVAFVEDARERQVLRREGGAYQFRSAALRDQLANAQEEPQQAEPEVVASQTNHWRRTLNARRENARRHRRWRAFIALNRVLLAQSTHLGQADLDTIRTQSAIAALMNTRRTLWLSEWYLEAAVSALPKDILDKDPFVVDLRLRWAAVAERRNSDLVAVVACLTKVRSALPDDDPKTASVTTRLLQARCAAIVRFHSHDPEEELAALLGEAVSETGADTATAQHIRWHLAVALGRAGRWAEAEAHFTTVAEWSENHLGASDDFTVNARKQLRNARRHRQY</sequence>
<reference evidence="3 4" key="1">
    <citation type="submission" date="2024-09" db="EMBL/GenBank/DDBJ databases">
        <authorList>
            <person name="Sun Q."/>
            <person name="Mori K."/>
        </authorList>
    </citation>
    <scope>NUCLEOTIDE SEQUENCE [LARGE SCALE GENOMIC DNA]</scope>
    <source>
        <strain evidence="3 4">TBRC 7907</strain>
    </source>
</reference>
<feature type="transmembrane region" description="Helical" evidence="1">
    <location>
        <begin position="490"/>
        <end position="516"/>
    </location>
</feature>
<comment type="caution">
    <text evidence="3">The sequence shown here is derived from an EMBL/GenBank/DDBJ whole genome shotgun (WGS) entry which is preliminary data.</text>
</comment>
<feature type="transmembrane region" description="Helical" evidence="1">
    <location>
        <begin position="545"/>
        <end position="574"/>
    </location>
</feature>
<dbReference type="EMBL" id="JBHLZU010000023">
    <property type="protein sequence ID" value="MFB9907605.1"/>
    <property type="molecule type" value="Genomic_DNA"/>
</dbReference>
<evidence type="ECO:0000313" key="4">
    <source>
        <dbReference type="Proteomes" id="UP001589693"/>
    </source>
</evidence>
<feature type="domain" description="NACHT" evidence="2">
    <location>
        <begin position="152"/>
        <end position="276"/>
    </location>
</feature>
<dbReference type="SUPFAM" id="SSF52540">
    <property type="entry name" value="P-loop containing nucleoside triphosphate hydrolases"/>
    <property type="match status" value="1"/>
</dbReference>
<dbReference type="Gene3D" id="3.40.50.300">
    <property type="entry name" value="P-loop containing nucleotide triphosphate hydrolases"/>
    <property type="match status" value="1"/>
</dbReference>
<dbReference type="Pfam" id="PF05729">
    <property type="entry name" value="NACHT"/>
    <property type="match status" value="1"/>
</dbReference>
<dbReference type="InterPro" id="IPR007111">
    <property type="entry name" value="NACHT_NTPase"/>
</dbReference>
<keyword evidence="1" id="KW-0472">Membrane</keyword>
<feature type="transmembrane region" description="Helical" evidence="1">
    <location>
        <begin position="43"/>
        <end position="61"/>
    </location>
</feature>
<dbReference type="InterPro" id="IPR027417">
    <property type="entry name" value="P-loop_NTPase"/>
</dbReference>
<feature type="transmembrane region" description="Helical" evidence="1">
    <location>
        <begin position="731"/>
        <end position="748"/>
    </location>
</feature>
<organism evidence="3 4">
    <name type="scientific">Allokutzneria oryzae</name>
    <dbReference type="NCBI Taxonomy" id="1378989"/>
    <lineage>
        <taxon>Bacteria</taxon>
        <taxon>Bacillati</taxon>
        <taxon>Actinomycetota</taxon>
        <taxon>Actinomycetes</taxon>
        <taxon>Pseudonocardiales</taxon>
        <taxon>Pseudonocardiaceae</taxon>
        <taxon>Allokutzneria</taxon>
    </lineage>
</organism>
<dbReference type="RefSeq" id="WP_377858073.1">
    <property type="nucleotide sequence ID" value="NZ_JBHLZU010000023.1"/>
</dbReference>
<evidence type="ECO:0000256" key="1">
    <source>
        <dbReference type="SAM" id="Phobius"/>
    </source>
</evidence>
<gene>
    <name evidence="3" type="ORF">ACFFQA_27035</name>
</gene>
<dbReference type="PROSITE" id="PS50837">
    <property type="entry name" value="NACHT"/>
    <property type="match status" value="1"/>
</dbReference>
<feature type="transmembrane region" description="Helical" evidence="1">
    <location>
        <begin position="632"/>
        <end position="650"/>
    </location>
</feature>
<keyword evidence="1" id="KW-1133">Transmembrane helix</keyword>
<proteinExistence type="predicted"/>
<feature type="transmembrane region" description="Helical" evidence="1">
    <location>
        <begin position="656"/>
        <end position="674"/>
    </location>
</feature>
<feature type="transmembrane region" description="Helical" evidence="1">
    <location>
        <begin position="7"/>
        <end position="28"/>
    </location>
</feature>
<protein>
    <submittedName>
        <fullName evidence="3">NACHT domain-containing protein</fullName>
    </submittedName>
</protein>
<accession>A0ABV6A4L5</accession>
<keyword evidence="4" id="KW-1185">Reference proteome</keyword>
<evidence type="ECO:0000259" key="2">
    <source>
        <dbReference type="PROSITE" id="PS50837"/>
    </source>
</evidence>
<keyword evidence="1" id="KW-0812">Transmembrane</keyword>
<name>A0ABV6A4L5_9PSEU</name>
<feature type="transmembrane region" description="Helical" evidence="1">
    <location>
        <begin position="580"/>
        <end position="602"/>
    </location>
</feature>